<dbReference type="EMBL" id="JADFTS010000003">
    <property type="protein sequence ID" value="KAF9612920.1"/>
    <property type="molecule type" value="Genomic_DNA"/>
</dbReference>
<evidence type="ECO:0000256" key="1">
    <source>
        <dbReference type="SAM" id="SignalP"/>
    </source>
</evidence>
<accession>A0A835I5G4</accession>
<dbReference type="Proteomes" id="UP000631114">
    <property type="component" value="Unassembled WGS sequence"/>
</dbReference>
<proteinExistence type="predicted"/>
<gene>
    <name evidence="2" type="ORF">IFM89_004336</name>
</gene>
<reference evidence="2 3" key="1">
    <citation type="submission" date="2020-10" db="EMBL/GenBank/DDBJ databases">
        <title>The Coptis chinensis genome and diversification of protoberbering-type alkaloids.</title>
        <authorList>
            <person name="Wang B."/>
            <person name="Shu S."/>
            <person name="Song C."/>
            <person name="Liu Y."/>
        </authorList>
    </citation>
    <scope>NUCLEOTIDE SEQUENCE [LARGE SCALE GENOMIC DNA]</scope>
    <source>
        <strain evidence="2">HL-2020</strain>
        <tissue evidence="2">Leaf</tissue>
    </source>
</reference>
<organism evidence="2 3">
    <name type="scientific">Coptis chinensis</name>
    <dbReference type="NCBI Taxonomy" id="261450"/>
    <lineage>
        <taxon>Eukaryota</taxon>
        <taxon>Viridiplantae</taxon>
        <taxon>Streptophyta</taxon>
        <taxon>Embryophyta</taxon>
        <taxon>Tracheophyta</taxon>
        <taxon>Spermatophyta</taxon>
        <taxon>Magnoliopsida</taxon>
        <taxon>Ranunculales</taxon>
        <taxon>Ranunculaceae</taxon>
        <taxon>Coptidoideae</taxon>
        <taxon>Coptis</taxon>
    </lineage>
</organism>
<feature type="chain" id="PRO_5032727707" evidence="1">
    <location>
        <begin position="19"/>
        <end position="30"/>
    </location>
</feature>
<protein>
    <submittedName>
        <fullName evidence="2">Uncharacterized protein</fullName>
    </submittedName>
</protein>
<feature type="signal peptide" evidence="1">
    <location>
        <begin position="1"/>
        <end position="18"/>
    </location>
</feature>
<comment type="caution">
    <text evidence="2">The sequence shown here is derived from an EMBL/GenBank/DDBJ whole genome shotgun (WGS) entry which is preliminary data.</text>
</comment>
<name>A0A835I5G4_9MAGN</name>
<dbReference type="AlphaFoldDB" id="A0A835I5G4"/>
<keyword evidence="3" id="KW-1185">Reference proteome</keyword>
<evidence type="ECO:0000313" key="3">
    <source>
        <dbReference type="Proteomes" id="UP000631114"/>
    </source>
</evidence>
<keyword evidence="1" id="KW-0732">Signal</keyword>
<sequence length="30" mass="3284">MFLCGWLILGMDFYRGAAQVGQLVSFGVGF</sequence>
<evidence type="ECO:0000313" key="2">
    <source>
        <dbReference type="EMBL" id="KAF9612920.1"/>
    </source>
</evidence>